<dbReference type="Pfam" id="PF26198">
    <property type="entry name" value="Ig_SMCHD1_6th"/>
    <property type="match status" value="1"/>
</dbReference>
<dbReference type="GO" id="GO:0005694">
    <property type="term" value="C:chromosome"/>
    <property type="evidence" value="ECO:0007669"/>
    <property type="project" value="UniProtKB-SubCell"/>
</dbReference>
<dbReference type="Pfam" id="PF06470">
    <property type="entry name" value="SMC_hinge"/>
    <property type="match status" value="1"/>
</dbReference>
<feature type="non-terminal residue" evidence="4">
    <location>
        <position position="1716"/>
    </location>
</feature>
<dbReference type="GO" id="GO:0005524">
    <property type="term" value="F:ATP binding"/>
    <property type="evidence" value="ECO:0007669"/>
    <property type="project" value="InterPro"/>
</dbReference>
<dbReference type="InterPro" id="IPR058613">
    <property type="entry name" value="Ig_SMCHD1_4th"/>
</dbReference>
<comment type="caution">
    <text evidence="4">The sequence shown here is derived from an EMBL/GenBank/DDBJ whole genome shotgun (WGS) entry which is preliminary data.</text>
</comment>
<keyword evidence="2" id="KW-0158">Chromosome</keyword>
<comment type="subcellular location">
    <subcellularLocation>
        <location evidence="1">Chromosome</location>
    </subcellularLocation>
</comment>
<dbReference type="Pfam" id="PF26196">
    <property type="entry name" value="Ig_SMCHD1_4th"/>
    <property type="match status" value="1"/>
</dbReference>
<gene>
    <name evidence="4" type="primary">Smchd1</name>
    <name evidence="4" type="ORF">GTO95_0005624</name>
</gene>
<dbReference type="GO" id="GO:0051276">
    <property type="term" value="P:chromosome organization"/>
    <property type="evidence" value="ECO:0007669"/>
    <property type="project" value="InterPro"/>
</dbReference>
<reference evidence="4" key="1">
    <citation type="journal article" date="2021" name="Cell">
        <title>Tracing the genetic footprints of vertebrate landing in non-teleost ray-finned fishes.</title>
        <authorList>
            <person name="Bi X."/>
            <person name="Wang K."/>
            <person name="Yang L."/>
            <person name="Pan H."/>
            <person name="Jiang H."/>
            <person name="Wei Q."/>
            <person name="Fang M."/>
            <person name="Yu H."/>
            <person name="Zhu C."/>
            <person name="Cai Y."/>
            <person name="He Y."/>
            <person name="Gan X."/>
            <person name="Zeng H."/>
            <person name="Yu D."/>
            <person name="Zhu Y."/>
            <person name="Jiang H."/>
            <person name="Qiu Q."/>
            <person name="Yang H."/>
            <person name="Zhang Y.E."/>
            <person name="Wang W."/>
            <person name="Zhu M."/>
            <person name="He S."/>
            <person name="Zhang G."/>
        </authorList>
    </citation>
    <scope>NUCLEOTIDE SEQUENCE</scope>
    <source>
        <strain evidence="4">Allg_001</strain>
    </source>
</reference>
<evidence type="ECO:0000256" key="1">
    <source>
        <dbReference type="ARBA" id="ARBA00004286"/>
    </source>
</evidence>
<keyword evidence="5" id="KW-1185">Reference proteome</keyword>
<dbReference type="Pfam" id="PF26199">
    <property type="entry name" value="Ig_SMCHD1_8th"/>
    <property type="match status" value="1"/>
</dbReference>
<dbReference type="Pfam" id="PF26194">
    <property type="entry name" value="Ig_SMCHD1_1st"/>
    <property type="match status" value="1"/>
</dbReference>
<dbReference type="SMART" id="SM00968">
    <property type="entry name" value="SMC_hinge"/>
    <property type="match status" value="1"/>
</dbReference>
<dbReference type="InterPro" id="IPR058614">
    <property type="entry name" value="Ig_SMCHD1_5th"/>
</dbReference>
<feature type="domain" description="SMC hinge" evidence="3">
    <location>
        <begin position="1412"/>
        <end position="1539"/>
    </location>
</feature>
<dbReference type="Pfam" id="PF26197">
    <property type="entry name" value="Ig_SMCHD1_5th"/>
    <property type="match status" value="1"/>
</dbReference>
<feature type="non-terminal residue" evidence="4">
    <location>
        <position position="1"/>
    </location>
</feature>
<dbReference type="Proteomes" id="UP000736164">
    <property type="component" value="Unassembled WGS sequence"/>
</dbReference>
<dbReference type="InterPro" id="IPR058612">
    <property type="entry name" value="Ig_SMCHD1_2nd"/>
</dbReference>
<dbReference type="Pfam" id="PF26201">
    <property type="entry name" value="Ig_SMCHD1_7th"/>
    <property type="match status" value="1"/>
</dbReference>
<dbReference type="InterPro" id="IPR038892">
    <property type="entry name" value="SMCHD1"/>
</dbReference>
<evidence type="ECO:0000313" key="5">
    <source>
        <dbReference type="Proteomes" id="UP000736164"/>
    </source>
</evidence>
<dbReference type="GO" id="GO:0006302">
    <property type="term" value="P:double-strand break repair"/>
    <property type="evidence" value="ECO:0007669"/>
    <property type="project" value="InterPro"/>
</dbReference>
<evidence type="ECO:0000256" key="2">
    <source>
        <dbReference type="ARBA" id="ARBA00022454"/>
    </source>
</evidence>
<accession>A0A8J7NLM7</accession>
<dbReference type="EMBL" id="JAAWVO010023116">
    <property type="protein sequence ID" value="MBN3315662.1"/>
    <property type="molecule type" value="Genomic_DNA"/>
</dbReference>
<evidence type="ECO:0000313" key="4">
    <source>
        <dbReference type="EMBL" id="MBN3315662.1"/>
    </source>
</evidence>
<dbReference type="InterPro" id="IPR058611">
    <property type="entry name" value="Ig_SMCHD1_1st"/>
</dbReference>
<evidence type="ECO:0000259" key="3">
    <source>
        <dbReference type="SMART" id="SM00968"/>
    </source>
</evidence>
<dbReference type="PANTHER" id="PTHR22640">
    <property type="entry name" value="STRUCTURAL MAINTENANCE OF CHROMOSOMES FLEXIBLE HINGE DOMAIN-CONTAINING PROTEIN 1"/>
    <property type="match status" value="1"/>
</dbReference>
<dbReference type="Pfam" id="PF22899">
    <property type="entry name" value="SMCHD1_S5"/>
    <property type="match status" value="1"/>
</dbReference>
<dbReference type="InterPro" id="IPR055109">
    <property type="entry name" value="SMCHD1_S5"/>
</dbReference>
<dbReference type="Gene3D" id="1.20.1060.20">
    <property type="match status" value="1"/>
</dbReference>
<dbReference type="InterPro" id="IPR058617">
    <property type="entry name" value="Ig_SMCHD1_7th"/>
</dbReference>
<dbReference type="PANTHER" id="PTHR22640:SF2">
    <property type="entry name" value="STRUCTURAL MAINTENANCE OF CHROMOSOMES FLEXIBLE HINGE DOMAIN-CONTAINING PROTEIN 1"/>
    <property type="match status" value="1"/>
</dbReference>
<dbReference type="InterPro" id="IPR010935">
    <property type="entry name" value="SMC_hinge"/>
</dbReference>
<protein>
    <submittedName>
        <fullName evidence="4">SMHD1 protein</fullName>
    </submittedName>
</protein>
<dbReference type="InterPro" id="IPR036277">
    <property type="entry name" value="SMC_hinge_sf"/>
</dbReference>
<proteinExistence type="predicted"/>
<dbReference type="SUPFAM" id="SSF75553">
    <property type="entry name" value="Smc hinge domain"/>
    <property type="match status" value="1"/>
</dbReference>
<dbReference type="Gene3D" id="3.30.70.1620">
    <property type="match status" value="1"/>
</dbReference>
<dbReference type="InterPro" id="IPR058615">
    <property type="entry name" value="Ig_SMCHD1_6th"/>
</dbReference>
<organism evidence="4 5">
    <name type="scientific">Atractosteus spatula</name>
    <name type="common">Alligator gar</name>
    <name type="synonym">Lepisosteus spatula</name>
    <dbReference type="NCBI Taxonomy" id="7917"/>
    <lineage>
        <taxon>Eukaryota</taxon>
        <taxon>Metazoa</taxon>
        <taxon>Chordata</taxon>
        <taxon>Craniata</taxon>
        <taxon>Vertebrata</taxon>
        <taxon>Euteleostomi</taxon>
        <taxon>Actinopterygii</taxon>
        <taxon>Neopterygii</taxon>
        <taxon>Holostei</taxon>
        <taxon>Semionotiformes</taxon>
        <taxon>Lepisosteidae</taxon>
        <taxon>Atractosteus</taxon>
    </lineage>
</organism>
<name>A0A8J7NLM7_ATRSP</name>
<dbReference type="InterPro" id="IPR058616">
    <property type="entry name" value="Ig_SMCHD1_8th"/>
</dbReference>
<dbReference type="Pfam" id="PF26195">
    <property type="entry name" value="Ig_SMCHD1_2nd"/>
    <property type="match status" value="1"/>
</dbReference>
<sequence length="1716" mass="192425">MEESGKDSFTTVVITGVLQDHIHYLKNHFHLWTRELAHVYHYYVHGPNGNNLNATVNTGVVQNIDIQITMFEKGKVPKIVNLKEIKDDMQTLYISSSVDSFEFRTRVEDEGVVEGIIRYHPFLYDKETYPEDPCAVTKAPEVDDEEDCIIINKEARGKRPIFECFWNGRLIPYTTVEDFDWCAPPKKRGIVPLECYNRISGVLFTNDRFQVSTNKLTFMDLELRLKDKSTIFTRVLNGQEQRIKIPKEFTQWLKECHEKWDKQIKFSGFKGIITRSDVSTKKMQSPWAIYTSIDWDGKTFQAGQLVKSIKTQPIFCGSINKFLLYGDHEGDVYATGGEVQISLEPKALYDEVRVIPISKIDRNVHITVIKKYLEDEIARLPDRLSVTWPDGDELVQNDVRSAGTPIGAMRIEILNKKGEAMQKLPGSSHGSTKKLLVELKVIWHSPSGDIETNSHISQHGGKWPYWFKKMENINKLGKYTLKLQVVLNESNASTYAGRSLPFQTYEFSVTEGNPFRFTLGPLESLLHIGEPFDIPLELLDEFGHPTPPPVNLVPVLECSALDISYEKLVAEGTSCMIKGVKAKGLVGNCQGKKYNLKVTLPGLKEDSQTVRVRVFPGPPHSLKVKPDSQKLVVENGASFPFHVEVLDDAGNITAQPKLIVHCKFLGVPNLPVYTVDCSHTGIGVLTGPALHVKNIKKDQTIKAKIEIPSCKNIEAVEKTLKLIPSTRVARLEIFSLDGERATQLKQQDDISWTAGDTLQNLIFRMYDEGNREIPITAALAQNIKVNWTPKVKREDLVQGILPDVKVPNSVKELRYCQVSFQDEHVSLESSFTVKPLPDEPKRIKATLNGVCSVQMGEELNGEIHLEVTDQYGNKTNTWTSSTVGSIGVSSEGLDKSNLKITWQENVEGVVVQGIKFVPGAPGQRELCFAWRDFVEYIRINLTAGPPAQLKLEGLQLDNTLTVFNGKELEKPFVVQLCDQWGNLTSDPQVRIALIKDAALQMTPMPQALHVDKNGTATFPVCRVSALKGVYNIQFKGKFNKTTLEGPVVKLNVLPDPNKPVEILVDFNKNAVFPAGGFLTVFTVTVLSEVGKPMRNLNPAMMLMYMWKGQGPGMLPPESAATLMCSKPKDNKKEGCFYFRDKIIPDHVGEYSIQFAFTVDKANVLWSKQISINVVPNDPVKLLPDVLPPTPVVSNIRSTASRTLVNSLCLKIMDEYDNPTGADLNGKLVVSIESPNEPDTEIPLFQGKVPQVQFNLTKGCAEITNLVIAENSPGTDGTEYILIFNPVIPGFVEENSLKPFKLPFMFSNDCRKQQQMATLTREKDQIIKSIGAYKSLFDTNNQLVSELKCQAQEASVKEAQLKTRLKNISVDVSQLNTVKQIEAAIKEKATMREKILKEPRRICMLPNTSKGNPDVLGKIAHLAQIEDTEAAKVISWHLASDMDCVITLTTEAARQIYKDTQGRQQVLPLDSIYKKNLPDWNRPLPHLRNGKACFEPLGNPVFARDLLIFPEHVQNCKIVFGMLLGDTILLDNLDAANHYRKEVVKITHCPTLLTRQGDRIRSNGKFGGLQNKAPAIERLRGMIFGEPLPQSYHTMNEQIGLLQQYRTAMLKLTEVTDELKNHMQYLESPEMEKKKKELLSQEKQLKEIEVKLGMTPTGKTNGAGWKRPILQTGDAIPIHTKRARRDKSALMEDVALGLPVDSNPETSAGALTRKRKA</sequence>